<dbReference type="Proteomes" id="UP001281761">
    <property type="component" value="Unassembled WGS sequence"/>
</dbReference>
<feature type="compositionally biased region" description="Polar residues" evidence="7">
    <location>
        <begin position="101"/>
        <end position="117"/>
    </location>
</feature>
<evidence type="ECO:0000256" key="5">
    <source>
        <dbReference type="ARBA" id="ARBA00022840"/>
    </source>
</evidence>
<evidence type="ECO:0000313" key="9">
    <source>
        <dbReference type="Proteomes" id="UP001281761"/>
    </source>
</evidence>
<evidence type="ECO:0000256" key="1">
    <source>
        <dbReference type="ARBA" id="ARBA00022527"/>
    </source>
</evidence>
<dbReference type="Gene3D" id="1.10.510.10">
    <property type="entry name" value="Transferase(Phosphotransferase) domain 1"/>
    <property type="match status" value="1"/>
</dbReference>
<evidence type="ECO:0000256" key="6">
    <source>
        <dbReference type="SAM" id="Coils"/>
    </source>
</evidence>
<keyword evidence="1" id="KW-0723">Serine/threonine-protein kinase</keyword>
<feature type="compositionally biased region" description="Basic and acidic residues" evidence="7">
    <location>
        <begin position="90"/>
        <end position="100"/>
    </location>
</feature>
<protein>
    <submittedName>
        <fullName evidence="8">Uncharacterized protein</fullName>
    </submittedName>
</protein>
<dbReference type="SUPFAM" id="SSF56112">
    <property type="entry name" value="Protein kinase-like (PK-like)"/>
    <property type="match status" value="1"/>
</dbReference>
<proteinExistence type="predicted"/>
<feature type="coiled-coil region" evidence="6">
    <location>
        <begin position="211"/>
        <end position="242"/>
    </location>
</feature>
<dbReference type="PANTHER" id="PTHR24350">
    <property type="entry name" value="SERINE/THREONINE-PROTEIN KINASE IAL-RELATED"/>
    <property type="match status" value="1"/>
</dbReference>
<dbReference type="InterPro" id="IPR011009">
    <property type="entry name" value="Kinase-like_dom_sf"/>
</dbReference>
<name>A0ABQ9Y1B6_9EUKA</name>
<keyword evidence="9" id="KW-1185">Reference proteome</keyword>
<dbReference type="EMBL" id="JARBJD010000045">
    <property type="protein sequence ID" value="KAK2957524.1"/>
    <property type="molecule type" value="Genomic_DNA"/>
</dbReference>
<dbReference type="InterPro" id="IPR030616">
    <property type="entry name" value="Aur-like"/>
</dbReference>
<organism evidence="8 9">
    <name type="scientific">Blattamonas nauphoetae</name>
    <dbReference type="NCBI Taxonomy" id="2049346"/>
    <lineage>
        <taxon>Eukaryota</taxon>
        <taxon>Metamonada</taxon>
        <taxon>Preaxostyla</taxon>
        <taxon>Oxymonadida</taxon>
        <taxon>Blattamonas</taxon>
    </lineage>
</organism>
<reference evidence="8 9" key="1">
    <citation type="journal article" date="2022" name="bioRxiv">
        <title>Genomics of Preaxostyla Flagellates Illuminates Evolutionary Transitions and the Path Towards Mitochondrial Loss.</title>
        <authorList>
            <person name="Novak L.V.F."/>
            <person name="Treitli S.C."/>
            <person name="Pyrih J."/>
            <person name="Halakuc P."/>
            <person name="Pipaliya S.V."/>
            <person name="Vacek V."/>
            <person name="Brzon O."/>
            <person name="Soukal P."/>
            <person name="Eme L."/>
            <person name="Dacks J.B."/>
            <person name="Karnkowska A."/>
            <person name="Elias M."/>
            <person name="Hampl V."/>
        </authorList>
    </citation>
    <scope>NUCLEOTIDE SEQUENCE [LARGE SCALE GENOMIC DNA]</scope>
    <source>
        <strain evidence="8">NAU3</strain>
        <tissue evidence="8">Gut</tissue>
    </source>
</reference>
<keyword evidence="6" id="KW-0175">Coiled coil</keyword>
<gene>
    <name evidence="8" type="ORF">BLNAU_7423</name>
</gene>
<feature type="region of interest" description="Disordered" evidence="7">
    <location>
        <begin position="90"/>
        <end position="197"/>
    </location>
</feature>
<evidence type="ECO:0000256" key="7">
    <source>
        <dbReference type="SAM" id="MobiDB-lite"/>
    </source>
</evidence>
<keyword evidence="5" id="KW-0067">ATP-binding</keyword>
<sequence>MTACKQPPFPDTVGKDCRRVIRKLLEKDTKKRMTIEQLKTDPWLTSNGSFVFPTPYRVEVSEEEMDNAVTAFKPLQAMIGLKIMMSRKANEARQRVRDNSEAMTARTSATAQTSLTETDSEENKREANEDGSGTLELGLVEDEKLVRAGQSNQPSVEQQSDISTNMVSQTGHESANRESPTPSVAESWSVPLSPHLPHKTSQIGESYALPLNEMESTRRAEEERMKKDREEAQLRAKKMMDKSDECCFFVWDSMFGTESGQEMRNQRQRREKNDEVRNTIKTRNAKYCTASACCRVEVLRVESDCTGSLHIINVMAEYPGCRRWRNIKRICAFVFQRPQSRIMCCIHRPSTNPFLNINPSLFKNKMNSCLNSVGSQNVVY</sequence>
<feature type="compositionally biased region" description="Polar residues" evidence="7">
    <location>
        <begin position="149"/>
        <end position="186"/>
    </location>
</feature>
<keyword evidence="2" id="KW-0808">Transferase</keyword>
<evidence type="ECO:0000313" key="8">
    <source>
        <dbReference type="EMBL" id="KAK2957524.1"/>
    </source>
</evidence>
<evidence type="ECO:0000256" key="3">
    <source>
        <dbReference type="ARBA" id="ARBA00022741"/>
    </source>
</evidence>
<keyword evidence="4" id="KW-0418">Kinase</keyword>
<evidence type="ECO:0000256" key="2">
    <source>
        <dbReference type="ARBA" id="ARBA00022679"/>
    </source>
</evidence>
<evidence type="ECO:0000256" key="4">
    <source>
        <dbReference type="ARBA" id="ARBA00022777"/>
    </source>
</evidence>
<keyword evidence="3" id="KW-0547">Nucleotide-binding</keyword>
<comment type="caution">
    <text evidence="8">The sequence shown here is derived from an EMBL/GenBank/DDBJ whole genome shotgun (WGS) entry which is preliminary data.</text>
</comment>
<accession>A0ABQ9Y1B6</accession>